<comment type="caution">
    <text evidence="2">The sequence shown here is derived from an EMBL/GenBank/DDBJ whole genome shotgun (WGS) entry which is preliminary data.</text>
</comment>
<gene>
    <name evidence="2" type="ORF">ABVV53_16430</name>
</gene>
<dbReference type="SUPFAM" id="SSF54427">
    <property type="entry name" value="NTF2-like"/>
    <property type="match status" value="1"/>
</dbReference>
<dbReference type="Pfam" id="PF13577">
    <property type="entry name" value="SnoaL_4"/>
    <property type="match status" value="1"/>
</dbReference>
<dbReference type="Gene3D" id="3.10.450.50">
    <property type="match status" value="1"/>
</dbReference>
<protein>
    <submittedName>
        <fullName evidence="2">Nuclear transport factor 2 family protein</fullName>
    </submittedName>
</protein>
<dbReference type="EMBL" id="JBEWLY010000027">
    <property type="protein sequence ID" value="MET1757029.1"/>
    <property type="molecule type" value="Genomic_DNA"/>
</dbReference>
<dbReference type="InterPro" id="IPR032710">
    <property type="entry name" value="NTF2-like_dom_sf"/>
</dbReference>
<dbReference type="InterPro" id="IPR037401">
    <property type="entry name" value="SnoaL-like"/>
</dbReference>
<organism evidence="2 3">
    <name type="scientific">Novosphingobium kalidii</name>
    <dbReference type="NCBI Taxonomy" id="3230299"/>
    <lineage>
        <taxon>Bacteria</taxon>
        <taxon>Pseudomonadati</taxon>
        <taxon>Pseudomonadota</taxon>
        <taxon>Alphaproteobacteria</taxon>
        <taxon>Sphingomonadales</taxon>
        <taxon>Sphingomonadaceae</taxon>
        <taxon>Novosphingobium</taxon>
    </lineage>
</organism>
<proteinExistence type="predicted"/>
<feature type="domain" description="SnoaL-like" evidence="1">
    <location>
        <begin position="13"/>
        <end position="132"/>
    </location>
</feature>
<dbReference type="Proteomes" id="UP001548713">
    <property type="component" value="Unassembled WGS sequence"/>
</dbReference>
<dbReference type="CDD" id="cd00531">
    <property type="entry name" value="NTF2_like"/>
    <property type="match status" value="1"/>
</dbReference>
<dbReference type="RefSeq" id="WP_353985514.1">
    <property type="nucleotide sequence ID" value="NZ_JBEWLY010000027.1"/>
</dbReference>
<evidence type="ECO:0000313" key="3">
    <source>
        <dbReference type="Proteomes" id="UP001548713"/>
    </source>
</evidence>
<evidence type="ECO:0000259" key="1">
    <source>
        <dbReference type="Pfam" id="PF13577"/>
    </source>
</evidence>
<keyword evidence="3" id="KW-1185">Reference proteome</keyword>
<name>A0ABV2D6S3_9SPHN</name>
<evidence type="ECO:0000313" key="2">
    <source>
        <dbReference type="EMBL" id="MET1757029.1"/>
    </source>
</evidence>
<sequence>MTGLTDDQVRWSEAIRQRLSACTQAGDARKAEAYAACFTEDGVLELENGTLAGRAEILDWMKQPSVFQQNASTTPGFVSHHLTTSHIAFSGQNAATVRTYWLVTTATGLDHNGFYVDTLRREGEDWLIAHRRPRTLWFAPTSVLRS</sequence>
<reference evidence="2 3" key="1">
    <citation type="submission" date="2024-07" db="EMBL/GenBank/DDBJ databases">
        <title>Novosphingobium kalidii RD2P27.</title>
        <authorList>
            <person name="Sun J.-Q."/>
        </authorList>
    </citation>
    <scope>NUCLEOTIDE SEQUENCE [LARGE SCALE GENOMIC DNA]</scope>
    <source>
        <strain evidence="2 3">RD2P27</strain>
    </source>
</reference>
<accession>A0ABV2D6S3</accession>